<organism evidence="9 10">
    <name type="scientific">Planotetraspora thailandica</name>
    <dbReference type="NCBI Taxonomy" id="487172"/>
    <lineage>
        <taxon>Bacteria</taxon>
        <taxon>Bacillati</taxon>
        <taxon>Actinomycetota</taxon>
        <taxon>Actinomycetes</taxon>
        <taxon>Streptosporangiales</taxon>
        <taxon>Streptosporangiaceae</taxon>
        <taxon>Planotetraspora</taxon>
    </lineage>
</organism>
<dbReference type="Proteomes" id="UP000605992">
    <property type="component" value="Unassembled WGS sequence"/>
</dbReference>
<comment type="caution">
    <text evidence="9">The sequence shown here is derived from an EMBL/GenBank/DDBJ whole genome shotgun (WGS) entry which is preliminary data.</text>
</comment>
<dbReference type="RefSeq" id="WP_203945419.1">
    <property type="nucleotide sequence ID" value="NZ_BOOR01000024.1"/>
</dbReference>
<keyword evidence="3 7" id="KW-0479">Metal-binding</keyword>
<dbReference type="InterPro" id="IPR036329">
    <property type="entry name" value="Aro-AA_hydroxylase_C_sf"/>
</dbReference>
<feature type="domain" description="Biopterin-dependent aromatic amino acid hydroxylase family profile" evidence="8">
    <location>
        <begin position="1"/>
        <end position="297"/>
    </location>
</feature>
<protein>
    <recommendedName>
        <fullName evidence="8">Biopterin-dependent aromatic amino acid hydroxylase family profile domain-containing protein</fullName>
    </recommendedName>
</protein>
<keyword evidence="10" id="KW-1185">Reference proteome</keyword>
<dbReference type="SUPFAM" id="SSF56534">
    <property type="entry name" value="Aromatic aminoacid monoxygenases, catalytic and oligomerization domains"/>
    <property type="match status" value="1"/>
</dbReference>
<dbReference type="Gene3D" id="1.10.800.10">
    <property type="entry name" value="Aromatic amino acid hydroxylase"/>
    <property type="match status" value="1"/>
</dbReference>
<evidence type="ECO:0000256" key="1">
    <source>
        <dbReference type="ARBA" id="ARBA00001954"/>
    </source>
</evidence>
<evidence type="ECO:0000256" key="4">
    <source>
        <dbReference type="ARBA" id="ARBA00023002"/>
    </source>
</evidence>
<dbReference type="PRINTS" id="PR00372">
    <property type="entry name" value="FYWHYDRXLASE"/>
</dbReference>
<dbReference type="AlphaFoldDB" id="A0A8J3V0U6"/>
<evidence type="ECO:0000256" key="6">
    <source>
        <dbReference type="ARBA" id="ARBA00023033"/>
    </source>
</evidence>
<dbReference type="PROSITE" id="PS51410">
    <property type="entry name" value="BH4_AAA_HYDROXYL_2"/>
    <property type="match status" value="1"/>
</dbReference>
<dbReference type="PANTHER" id="PTHR11473">
    <property type="entry name" value="AROMATIC AMINO ACID HYDROXYLASE"/>
    <property type="match status" value="1"/>
</dbReference>
<dbReference type="GO" id="GO:0005506">
    <property type="term" value="F:iron ion binding"/>
    <property type="evidence" value="ECO:0007669"/>
    <property type="project" value="InterPro"/>
</dbReference>
<accession>A0A8J3V0U6</accession>
<dbReference type="PANTHER" id="PTHR11473:SF24">
    <property type="entry name" value="PHENYLALANINE-4-HYDROXYLASE"/>
    <property type="match status" value="1"/>
</dbReference>
<dbReference type="GO" id="GO:0009072">
    <property type="term" value="P:aromatic amino acid metabolic process"/>
    <property type="evidence" value="ECO:0007669"/>
    <property type="project" value="InterPro"/>
</dbReference>
<proteinExistence type="inferred from homology"/>
<evidence type="ECO:0000256" key="5">
    <source>
        <dbReference type="ARBA" id="ARBA00023004"/>
    </source>
</evidence>
<comment type="similarity">
    <text evidence="2">Belongs to the biopterin-dependent aromatic amino acid hydroxylase family.</text>
</comment>
<keyword evidence="4" id="KW-0560">Oxidoreductase</keyword>
<keyword evidence="6" id="KW-0503">Monooxygenase</keyword>
<feature type="binding site" evidence="7">
    <location>
        <position position="208"/>
    </location>
    <ligand>
        <name>Fe cation</name>
        <dbReference type="ChEBI" id="CHEBI:24875"/>
    </ligand>
</feature>
<feature type="binding site" evidence="7">
    <location>
        <position position="162"/>
    </location>
    <ligand>
        <name>Fe cation</name>
        <dbReference type="ChEBI" id="CHEBI:24875"/>
    </ligand>
</feature>
<dbReference type="EMBL" id="BOOR01000024">
    <property type="protein sequence ID" value="GII55217.1"/>
    <property type="molecule type" value="Genomic_DNA"/>
</dbReference>
<dbReference type="Pfam" id="PF00351">
    <property type="entry name" value="Biopterin_H"/>
    <property type="match status" value="1"/>
</dbReference>
<dbReference type="GO" id="GO:0016714">
    <property type="term" value="F:oxidoreductase activity, acting on paired donors, with incorporation or reduction of molecular oxygen, reduced pteridine as one donor, and incorporation of one atom of oxygen"/>
    <property type="evidence" value="ECO:0007669"/>
    <property type="project" value="InterPro"/>
</dbReference>
<evidence type="ECO:0000256" key="2">
    <source>
        <dbReference type="ARBA" id="ARBA00009712"/>
    </source>
</evidence>
<dbReference type="NCBIfam" id="NF008877">
    <property type="entry name" value="PRK11913.1-2"/>
    <property type="match status" value="1"/>
</dbReference>
<comment type="cofactor">
    <cofactor evidence="1 7">
        <name>Fe(2+)</name>
        <dbReference type="ChEBI" id="CHEBI:29033"/>
    </cofactor>
</comment>
<feature type="binding site" evidence="7">
    <location>
        <position position="167"/>
    </location>
    <ligand>
        <name>Fe cation</name>
        <dbReference type="ChEBI" id="CHEBI:24875"/>
    </ligand>
</feature>
<evidence type="ECO:0000259" key="8">
    <source>
        <dbReference type="PROSITE" id="PS51410"/>
    </source>
</evidence>
<evidence type="ECO:0000256" key="3">
    <source>
        <dbReference type="ARBA" id="ARBA00022723"/>
    </source>
</evidence>
<evidence type="ECO:0000256" key="7">
    <source>
        <dbReference type="PIRSR" id="PIRSR601273-2"/>
    </source>
</evidence>
<dbReference type="CDD" id="cd00361">
    <property type="entry name" value="arom_aa_hydroxylase"/>
    <property type="match status" value="1"/>
</dbReference>
<evidence type="ECO:0000313" key="9">
    <source>
        <dbReference type="EMBL" id="GII55217.1"/>
    </source>
</evidence>
<dbReference type="InterPro" id="IPR019774">
    <property type="entry name" value="Aromatic-AA_hydroxylase_C"/>
</dbReference>
<evidence type="ECO:0000313" key="10">
    <source>
        <dbReference type="Proteomes" id="UP000605992"/>
    </source>
</evidence>
<dbReference type="InterPro" id="IPR001273">
    <property type="entry name" value="ArAA_hydroxylase"/>
</dbReference>
<gene>
    <name evidence="9" type="ORF">Pth03_36060</name>
</gene>
<dbReference type="InterPro" id="IPR036951">
    <property type="entry name" value="ArAA_hydroxylase_sf"/>
</dbReference>
<keyword evidence="5 7" id="KW-0408">Iron</keyword>
<name>A0A8J3V0U6_9ACTN</name>
<reference evidence="9" key="1">
    <citation type="submission" date="2021-01" db="EMBL/GenBank/DDBJ databases">
        <title>Whole genome shotgun sequence of Planotetraspora thailandica NBRC 104271.</title>
        <authorList>
            <person name="Komaki H."/>
            <person name="Tamura T."/>
        </authorList>
    </citation>
    <scope>NUCLEOTIDE SEQUENCE</scope>
    <source>
        <strain evidence="9">NBRC 104271</strain>
    </source>
</reference>
<sequence length="297" mass="33260">MFEEAQYFAPVEKRDDGSVVVELASSHPGFADTVYRNRRNAIAALALGYKPGDPIPHAEYTEEEHHVWALVTEQLGLKHAKYAVHEFIEAAARLGLPADHIPQLQEVSDLLQPITGFRYMPAAGLVPLREFYSVLADGLFYSTQYIRHHSVPFYTPEPDIIHEVIGHGNTLASARFADLYRLAGQAARRVESDEALEFVSKVFWFTLEFGVMREHGETKAYGAGILSSSGEIEEFRGMDIRPLDLKAMGTTHYDITKYQEVLFEAASFDHLEDVVGTFWDTCDDDTIAALMSSAEGR</sequence>